<reference evidence="1 2" key="1">
    <citation type="submission" date="2024-05" db="EMBL/GenBank/DDBJ databases">
        <authorList>
            <person name="De Oliveira J.P."/>
            <person name="Noriler S.A."/>
            <person name="De Oliveira A.G."/>
            <person name="Sipoli D.S."/>
        </authorList>
    </citation>
    <scope>NUCLEOTIDE SEQUENCE [LARGE SCALE GENOMIC DNA]</scope>
    <source>
        <strain evidence="1 2">LABIM192</strain>
    </source>
</reference>
<protein>
    <submittedName>
        <fullName evidence="1">DUF4262 domain-containing protein</fullName>
    </submittedName>
</protein>
<evidence type="ECO:0000313" key="1">
    <source>
        <dbReference type="EMBL" id="MEO9387113.1"/>
    </source>
</evidence>
<dbReference type="InterPro" id="IPR025358">
    <property type="entry name" value="DUF4262"/>
</dbReference>
<evidence type="ECO:0000313" key="2">
    <source>
        <dbReference type="Proteomes" id="UP001462502"/>
    </source>
</evidence>
<organism evidence="1 2">
    <name type="scientific">Chromobacterium phragmitis</name>
    <dbReference type="NCBI Taxonomy" id="2202141"/>
    <lineage>
        <taxon>Bacteria</taxon>
        <taxon>Pseudomonadati</taxon>
        <taxon>Pseudomonadota</taxon>
        <taxon>Betaproteobacteria</taxon>
        <taxon>Neisseriales</taxon>
        <taxon>Chromobacteriaceae</taxon>
        <taxon>Chromobacterium</taxon>
    </lineage>
</organism>
<gene>
    <name evidence="1" type="ORF">ABI908_23750</name>
</gene>
<dbReference type="EMBL" id="JBDXMI010000008">
    <property type="protein sequence ID" value="MEO9387113.1"/>
    <property type="molecule type" value="Genomic_DNA"/>
</dbReference>
<accession>A0ABV0J137</accession>
<comment type="caution">
    <text evidence="1">The sequence shown here is derived from an EMBL/GenBank/DDBJ whole genome shotgun (WGS) entry which is preliminary data.</text>
</comment>
<sequence>MSEFKYPNERIEEFAGIARQHGVAITHVIGEFAYTNGFESNYDHPEVILALPLNPQIGYSLLEMVHDIIKAGGKIELDKPYDSFLHGDMPVVFKRVPYEQSESHTTVAHAVAQAELGRSARVYQMVLPDRERRLPWDAGYSMTAQKLLYSTLH</sequence>
<dbReference type="Pfam" id="PF14081">
    <property type="entry name" value="DUF4262"/>
    <property type="match status" value="1"/>
</dbReference>
<name>A0ABV0J137_9NEIS</name>
<dbReference type="RefSeq" id="WP_347938008.1">
    <property type="nucleotide sequence ID" value="NZ_JBDXMI010000008.1"/>
</dbReference>
<dbReference type="Proteomes" id="UP001462502">
    <property type="component" value="Unassembled WGS sequence"/>
</dbReference>
<keyword evidence="2" id="KW-1185">Reference proteome</keyword>
<proteinExistence type="predicted"/>